<dbReference type="SUPFAM" id="SSF56112">
    <property type="entry name" value="Protein kinase-like (PK-like)"/>
    <property type="match status" value="1"/>
</dbReference>
<dbReference type="InterPro" id="IPR008271">
    <property type="entry name" value="Ser/Thr_kinase_AS"/>
</dbReference>
<dbReference type="Gene3D" id="1.10.510.10">
    <property type="entry name" value="Transferase(Phosphotransferase) domain 1"/>
    <property type="match status" value="1"/>
</dbReference>
<dbReference type="SMART" id="SM00220">
    <property type="entry name" value="S_TKc"/>
    <property type="match status" value="1"/>
</dbReference>
<gene>
    <name evidence="2" type="ORF">CERSUDRAFT_46015</name>
</gene>
<evidence type="ECO:0000313" key="3">
    <source>
        <dbReference type="Proteomes" id="UP000016930"/>
    </source>
</evidence>
<dbReference type="OrthoDB" id="2791079at2759"/>
<dbReference type="PANTHER" id="PTHR23257">
    <property type="entry name" value="SERINE-THREONINE PROTEIN KINASE"/>
    <property type="match status" value="1"/>
</dbReference>
<feature type="domain" description="Protein kinase" evidence="1">
    <location>
        <begin position="1"/>
        <end position="229"/>
    </location>
</feature>
<dbReference type="HOGENOM" id="CLU_000288_7_18_1"/>
<dbReference type="InterPro" id="IPR011009">
    <property type="entry name" value="Kinase-like_dom_sf"/>
</dbReference>
<sequence>EIIQSFYQEAVLMMSLQHLNVVRVYGVDQTTFGPQLALVSEWMPYGTVSSYLRCYPEASRLQLALDIATGLEYLHNSHVVHGDLKSTNILVNNSRNACIGDFGLAAMHYSSQLTRKSLMAGSVRWMSPELIDPEGHGLEKCEPTPASDIYALAMVFWELFTGRLPFYEIRNDVHVIANILQNARPRRYPEAIRLGMTDNLWSLLGACWMADRDHRPTIAQVSKELHRASEDYGP</sequence>
<dbReference type="PROSITE" id="PS00108">
    <property type="entry name" value="PROTEIN_KINASE_ST"/>
    <property type="match status" value="1"/>
</dbReference>
<dbReference type="PRINTS" id="PR00109">
    <property type="entry name" value="TYRKINASE"/>
</dbReference>
<dbReference type="InterPro" id="IPR001245">
    <property type="entry name" value="Ser-Thr/Tyr_kinase_cat_dom"/>
</dbReference>
<accession>M2RMM3</accession>
<feature type="non-terminal residue" evidence="2">
    <location>
        <position position="234"/>
    </location>
</feature>
<dbReference type="PIRSF" id="PIRSF000654">
    <property type="entry name" value="Integrin-linked_kinase"/>
    <property type="match status" value="1"/>
</dbReference>
<dbReference type="InterPro" id="IPR000719">
    <property type="entry name" value="Prot_kinase_dom"/>
</dbReference>
<name>M2RMM3_CERS8</name>
<protein>
    <recommendedName>
        <fullName evidence="1">Protein kinase domain-containing protein</fullName>
    </recommendedName>
</protein>
<dbReference type="GO" id="GO:0004672">
    <property type="term" value="F:protein kinase activity"/>
    <property type="evidence" value="ECO:0007669"/>
    <property type="project" value="InterPro"/>
</dbReference>
<dbReference type="GO" id="GO:0005737">
    <property type="term" value="C:cytoplasm"/>
    <property type="evidence" value="ECO:0007669"/>
    <property type="project" value="TreeGrafter"/>
</dbReference>
<reference evidence="2 3" key="1">
    <citation type="journal article" date="2012" name="Proc. Natl. Acad. Sci. U.S.A.">
        <title>Comparative genomics of Ceriporiopsis subvermispora and Phanerochaete chrysosporium provide insight into selective ligninolysis.</title>
        <authorList>
            <person name="Fernandez-Fueyo E."/>
            <person name="Ruiz-Duenas F.J."/>
            <person name="Ferreira P."/>
            <person name="Floudas D."/>
            <person name="Hibbett D.S."/>
            <person name="Canessa P."/>
            <person name="Larrondo L.F."/>
            <person name="James T.Y."/>
            <person name="Seelenfreund D."/>
            <person name="Lobos S."/>
            <person name="Polanco R."/>
            <person name="Tello M."/>
            <person name="Honda Y."/>
            <person name="Watanabe T."/>
            <person name="Watanabe T."/>
            <person name="Ryu J.S."/>
            <person name="Kubicek C.P."/>
            <person name="Schmoll M."/>
            <person name="Gaskell J."/>
            <person name="Hammel K.E."/>
            <person name="St John F.J."/>
            <person name="Vanden Wymelenberg A."/>
            <person name="Sabat G."/>
            <person name="Splinter BonDurant S."/>
            <person name="Syed K."/>
            <person name="Yadav J.S."/>
            <person name="Doddapaneni H."/>
            <person name="Subramanian V."/>
            <person name="Lavin J.L."/>
            <person name="Oguiza J.A."/>
            <person name="Perez G."/>
            <person name="Pisabarro A.G."/>
            <person name="Ramirez L."/>
            <person name="Santoyo F."/>
            <person name="Master E."/>
            <person name="Coutinho P.M."/>
            <person name="Henrissat B."/>
            <person name="Lombard V."/>
            <person name="Magnuson J.K."/>
            <person name="Kuees U."/>
            <person name="Hori C."/>
            <person name="Igarashi K."/>
            <person name="Samejima M."/>
            <person name="Held B.W."/>
            <person name="Barry K.W."/>
            <person name="LaButti K.M."/>
            <person name="Lapidus A."/>
            <person name="Lindquist E.A."/>
            <person name="Lucas S.M."/>
            <person name="Riley R."/>
            <person name="Salamov A.A."/>
            <person name="Hoffmeister D."/>
            <person name="Schwenk D."/>
            <person name="Hadar Y."/>
            <person name="Yarden O."/>
            <person name="de Vries R.P."/>
            <person name="Wiebenga A."/>
            <person name="Stenlid J."/>
            <person name="Eastwood D."/>
            <person name="Grigoriev I.V."/>
            <person name="Berka R.M."/>
            <person name="Blanchette R.A."/>
            <person name="Kersten P."/>
            <person name="Martinez A.T."/>
            <person name="Vicuna R."/>
            <person name="Cullen D."/>
        </authorList>
    </citation>
    <scope>NUCLEOTIDE SEQUENCE [LARGE SCALE GENOMIC DNA]</scope>
    <source>
        <strain evidence="2 3">B</strain>
    </source>
</reference>
<evidence type="ECO:0000313" key="2">
    <source>
        <dbReference type="EMBL" id="EMD39722.1"/>
    </source>
</evidence>
<dbReference type="PROSITE" id="PS50011">
    <property type="entry name" value="PROTEIN_KINASE_DOM"/>
    <property type="match status" value="1"/>
</dbReference>
<dbReference type="Proteomes" id="UP000016930">
    <property type="component" value="Unassembled WGS sequence"/>
</dbReference>
<organism evidence="2 3">
    <name type="scientific">Ceriporiopsis subvermispora (strain B)</name>
    <name type="common">White-rot fungus</name>
    <name type="synonym">Gelatoporia subvermispora</name>
    <dbReference type="NCBI Taxonomy" id="914234"/>
    <lineage>
        <taxon>Eukaryota</taxon>
        <taxon>Fungi</taxon>
        <taxon>Dikarya</taxon>
        <taxon>Basidiomycota</taxon>
        <taxon>Agaricomycotina</taxon>
        <taxon>Agaricomycetes</taxon>
        <taxon>Polyporales</taxon>
        <taxon>Gelatoporiaceae</taxon>
        <taxon>Gelatoporia</taxon>
    </lineage>
</organism>
<keyword evidence="3" id="KW-1185">Reference proteome</keyword>
<proteinExistence type="predicted"/>
<dbReference type="STRING" id="914234.M2RMM3"/>
<dbReference type="Pfam" id="PF07714">
    <property type="entry name" value="PK_Tyr_Ser-Thr"/>
    <property type="match status" value="1"/>
</dbReference>
<dbReference type="AlphaFoldDB" id="M2RMM3"/>
<evidence type="ECO:0000259" key="1">
    <source>
        <dbReference type="PROSITE" id="PS50011"/>
    </source>
</evidence>
<dbReference type="InterPro" id="IPR050167">
    <property type="entry name" value="Ser_Thr_protein_kinase"/>
</dbReference>
<dbReference type="GO" id="GO:0007165">
    <property type="term" value="P:signal transduction"/>
    <property type="evidence" value="ECO:0007669"/>
    <property type="project" value="TreeGrafter"/>
</dbReference>
<dbReference type="GO" id="GO:0005524">
    <property type="term" value="F:ATP binding"/>
    <property type="evidence" value="ECO:0007669"/>
    <property type="project" value="InterPro"/>
</dbReference>
<dbReference type="EMBL" id="KB445793">
    <property type="protein sequence ID" value="EMD39722.1"/>
    <property type="molecule type" value="Genomic_DNA"/>
</dbReference>